<organism evidence="1 2">
    <name type="scientific">Rhizobium leguminosarum</name>
    <dbReference type="NCBI Taxonomy" id="384"/>
    <lineage>
        <taxon>Bacteria</taxon>
        <taxon>Pseudomonadati</taxon>
        <taxon>Pseudomonadota</taxon>
        <taxon>Alphaproteobacteria</taxon>
        <taxon>Hyphomicrobiales</taxon>
        <taxon>Rhizobiaceae</taxon>
        <taxon>Rhizobium/Agrobacterium group</taxon>
        <taxon>Rhizobium</taxon>
    </lineage>
</organism>
<dbReference type="EMBL" id="WUEZ01000021">
    <property type="protein sequence ID" value="NEI36087.1"/>
    <property type="molecule type" value="Genomic_DNA"/>
</dbReference>
<name>A0A6P0B859_RHILE</name>
<evidence type="ECO:0000313" key="1">
    <source>
        <dbReference type="EMBL" id="NEI36087.1"/>
    </source>
</evidence>
<dbReference type="Proteomes" id="UP000471560">
    <property type="component" value="Unassembled WGS sequence"/>
</dbReference>
<protein>
    <submittedName>
        <fullName evidence="1">Uncharacterized protein</fullName>
    </submittedName>
</protein>
<accession>A0A6P0B859</accession>
<evidence type="ECO:0000313" key="2">
    <source>
        <dbReference type="Proteomes" id="UP000471560"/>
    </source>
</evidence>
<dbReference type="RefSeq" id="WP_164577425.1">
    <property type="nucleotide sequence ID" value="NZ_WUEZ01000021.1"/>
</dbReference>
<gene>
    <name evidence="1" type="ORF">GR204_19175</name>
</gene>
<sequence length="145" mass="15670">MDGPFGLETVTIMALVRIDLIILQPRSNCQAPILSADRLFATQSGLLLRKMYTQALALSRIFHVEACKVDRDLSCLGMTLPGAARSEGIGRENRHQLLIFGELPGGCAAAPALVQPQSSGGRLPVPEMATYRISASPKKRKDGRI</sequence>
<proteinExistence type="predicted"/>
<reference evidence="1 2" key="1">
    <citation type="submission" date="2019-12" db="EMBL/GenBank/DDBJ databases">
        <title>Rhizobium genotypes associated with high levels of biological nitrogen fixation by grain legumes in a temperate-maritime cropping system.</title>
        <authorList>
            <person name="Maluk M."/>
            <person name="Francesc Ferrando Molina F."/>
            <person name="Lopez Del Egido L."/>
            <person name="Lafos M."/>
            <person name="Langarica-Fuentes A."/>
            <person name="Gebre Yohannes G."/>
            <person name="Young M.W."/>
            <person name="Martin P."/>
            <person name="Gantlett R."/>
            <person name="Kenicer G."/>
            <person name="Hawes C."/>
            <person name="Begg G.S."/>
            <person name="Quilliam R.S."/>
            <person name="Squire G.R."/>
            <person name="Poole P.S."/>
            <person name="Young P.W."/>
            <person name="Iannetta P.M."/>
            <person name="James E.K."/>
        </authorList>
    </citation>
    <scope>NUCLEOTIDE SEQUENCE [LARGE SCALE GENOMIC DNA]</scope>
    <source>
        <strain evidence="1 2">JHI1096</strain>
    </source>
</reference>
<comment type="caution">
    <text evidence="1">The sequence shown here is derived from an EMBL/GenBank/DDBJ whole genome shotgun (WGS) entry which is preliminary data.</text>
</comment>
<dbReference type="AlphaFoldDB" id="A0A6P0B859"/>